<keyword evidence="1 4" id="KW-0929">Antimicrobial</keyword>
<evidence type="ECO:0000256" key="2">
    <source>
        <dbReference type="ARBA" id="ARBA00022638"/>
    </source>
</evidence>
<dbReference type="InterPro" id="IPR033907">
    <property type="entry name" value="Endolysin_autolysin"/>
</dbReference>
<dbReference type="GO" id="GO:0003796">
    <property type="term" value="F:lysozyme activity"/>
    <property type="evidence" value="ECO:0007669"/>
    <property type="project" value="UniProtKB-EC"/>
</dbReference>
<comment type="catalytic activity">
    <reaction evidence="4">
        <text>Hydrolysis of (1-&gt;4)-beta-linkages between N-acetylmuramic acid and N-acetyl-D-glucosamine residues in a peptidoglycan and between N-acetyl-D-glucosamine residues in chitodextrins.</text>
        <dbReference type="EC" id="3.2.1.17"/>
    </reaction>
</comment>
<keyword evidence="4" id="KW-0326">Glycosidase</keyword>
<comment type="similarity">
    <text evidence="4">Belongs to the glycosyl hydrolase 24 family.</text>
</comment>
<keyword evidence="4" id="KW-0378">Hydrolase</keyword>
<dbReference type="PANTHER" id="PTHR38107">
    <property type="match status" value="1"/>
</dbReference>
<dbReference type="RefSeq" id="WP_090659968.1">
    <property type="nucleotide sequence ID" value="NZ_FOIA01000025.1"/>
</dbReference>
<dbReference type="GO" id="GO:0031640">
    <property type="term" value="P:killing of cells of another organism"/>
    <property type="evidence" value="ECO:0007669"/>
    <property type="project" value="UniProtKB-KW"/>
</dbReference>
<dbReference type="InterPro" id="IPR023346">
    <property type="entry name" value="Lysozyme-like_dom_sf"/>
</dbReference>
<keyword evidence="2 4" id="KW-0081">Bacteriolytic enzyme</keyword>
<dbReference type="Pfam" id="PF00959">
    <property type="entry name" value="Phage_lysozyme"/>
    <property type="match status" value="1"/>
</dbReference>
<protein>
    <recommendedName>
        <fullName evidence="4">Lysozyme</fullName>
        <ecNumber evidence="4">3.2.1.17</ecNumber>
    </recommendedName>
</protein>
<accession>A0A1I0E7S5</accession>
<dbReference type="SUPFAM" id="SSF53955">
    <property type="entry name" value="Lysozyme-like"/>
    <property type="match status" value="1"/>
</dbReference>
<evidence type="ECO:0000256" key="3">
    <source>
        <dbReference type="ARBA" id="ARBA00023200"/>
    </source>
</evidence>
<keyword evidence="3" id="KW-1035">Host cytoplasm</keyword>
<keyword evidence="6" id="KW-1185">Reference proteome</keyword>
<sequence length="168" mass="19249">MELSGKGIEFLKSIEMFRSKPYDDQTGKDVEHWVKGATIGYGHLISWPEWELFGRSYKHAGITQCVGEWMFASDLQPFVDSVNERVHVVVAQNQFDALVILAFNIGIGNFGSSSALKLINNPYSRTGYVSLEAAWKAWKKSQGRVMQGLINRRHAEWRIYSEGVYERW</sequence>
<dbReference type="GO" id="GO:0042742">
    <property type="term" value="P:defense response to bacterium"/>
    <property type="evidence" value="ECO:0007669"/>
    <property type="project" value="UniProtKB-KW"/>
</dbReference>
<reference evidence="6" key="1">
    <citation type="submission" date="2016-10" db="EMBL/GenBank/DDBJ databases">
        <authorList>
            <person name="Varghese N."/>
            <person name="Submissions S."/>
        </authorList>
    </citation>
    <scope>NUCLEOTIDE SEQUENCE [LARGE SCALE GENOMIC DNA]</scope>
    <source>
        <strain evidence="6">Nm71</strain>
    </source>
</reference>
<dbReference type="PANTHER" id="PTHR38107:SF3">
    <property type="entry name" value="LYSOZYME RRRD-RELATED"/>
    <property type="match status" value="1"/>
</dbReference>
<gene>
    <name evidence="5" type="ORF">SAMN05216326_12559</name>
</gene>
<evidence type="ECO:0000256" key="1">
    <source>
        <dbReference type="ARBA" id="ARBA00022529"/>
    </source>
</evidence>
<dbReference type="GO" id="GO:0016998">
    <property type="term" value="P:cell wall macromolecule catabolic process"/>
    <property type="evidence" value="ECO:0007669"/>
    <property type="project" value="InterPro"/>
</dbReference>
<dbReference type="OrthoDB" id="5327667at2"/>
<name>A0A1I0E7S5_9PROT</name>
<proteinExistence type="inferred from homology"/>
<dbReference type="Gene3D" id="1.10.530.40">
    <property type="match status" value="1"/>
</dbReference>
<dbReference type="InterPro" id="IPR002196">
    <property type="entry name" value="Glyco_hydro_24"/>
</dbReference>
<evidence type="ECO:0000256" key="4">
    <source>
        <dbReference type="RuleBase" id="RU003788"/>
    </source>
</evidence>
<dbReference type="Proteomes" id="UP000199345">
    <property type="component" value="Unassembled WGS sequence"/>
</dbReference>
<evidence type="ECO:0000313" key="6">
    <source>
        <dbReference type="Proteomes" id="UP000199345"/>
    </source>
</evidence>
<dbReference type="GO" id="GO:0009253">
    <property type="term" value="P:peptidoglycan catabolic process"/>
    <property type="evidence" value="ECO:0007669"/>
    <property type="project" value="InterPro"/>
</dbReference>
<dbReference type="InterPro" id="IPR023347">
    <property type="entry name" value="Lysozyme_dom_sf"/>
</dbReference>
<dbReference type="EMBL" id="FOIA01000025">
    <property type="protein sequence ID" value="SET41273.1"/>
    <property type="molecule type" value="Genomic_DNA"/>
</dbReference>
<evidence type="ECO:0000313" key="5">
    <source>
        <dbReference type="EMBL" id="SET41273.1"/>
    </source>
</evidence>
<dbReference type="CDD" id="cd00737">
    <property type="entry name" value="lyz_endolysin_autolysin"/>
    <property type="match status" value="1"/>
</dbReference>
<organism evidence="5 6">
    <name type="scientific">Nitrosomonas marina</name>
    <dbReference type="NCBI Taxonomy" id="917"/>
    <lineage>
        <taxon>Bacteria</taxon>
        <taxon>Pseudomonadati</taxon>
        <taxon>Pseudomonadota</taxon>
        <taxon>Betaproteobacteria</taxon>
        <taxon>Nitrosomonadales</taxon>
        <taxon>Nitrosomonadaceae</taxon>
        <taxon>Nitrosomonas</taxon>
    </lineage>
</organism>
<dbReference type="AlphaFoldDB" id="A0A1I0E7S5"/>
<dbReference type="InterPro" id="IPR051018">
    <property type="entry name" value="Bacteriophage_GH24"/>
</dbReference>
<dbReference type="EC" id="3.2.1.17" evidence="4"/>